<feature type="domain" description="Aldehyde dehydrogenase" evidence="1">
    <location>
        <begin position="227"/>
        <end position="448"/>
    </location>
</feature>
<dbReference type="InterPro" id="IPR016161">
    <property type="entry name" value="Ald_DH/histidinol_DH"/>
</dbReference>
<sequence length="480" mass="51676">MDVGAIVDRSQYDSVLEYIRIARDEEGAQVFQTEMDAADTAKGLFIPPTLVWDVQSCSKLVMEEIFGPVLTVQSFRSPAEAVALANNTPFGLAGSVHTENIGLALETAIQIKAGVIWVNCHNMFDAAAGFGGYKESGFGREGGKEGLFLYVRPQWQSRPRPSVSDAQKKNAGWGKASPATLPALPGALPNGGGAAGFPSVDRTAKLYIGGKQARPDGAYSWPVLTPGGTLIDQVGDGNRKDIRNAVEAANKAAPGWGKRAAHNRAQICYYIAENLSIRADEFAGRIAAMTGRSLKDAAGEVDASISRLFTWAAWADKYGGCVQETTLYGLTAQINEPVGVIAMLCPTEFPLLGLVSLIAPAVVRGNAVVVVPSEKHPLCATDLYQVLETSDLPAGVINIVTGQRDHLAKTLADHQDVDSIWYFGSAEGSYHVEHLSAKNMKRTLVDYGEERDWYDREQGEGHDFLHEATQVKNIWVPMGA</sequence>
<dbReference type="AlphaFoldDB" id="A0A7S3B0E7"/>
<dbReference type="InterPro" id="IPR016163">
    <property type="entry name" value="Ald_DH_C"/>
</dbReference>
<organism evidence="2">
    <name type="scientific">Haptolina ericina</name>
    <dbReference type="NCBI Taxonomy" id="156174"/>
    <lineage>
        <taxon>Eukaryota</taxon>
        <taxon>Haptista</taxon>
        <taxon>Haptophyta</taxon>
        <taxon>Prymnesiophyceae</taxon>
        <taxon>Prymnesiales</taxon>
        <taxon>Prymnesiaceae</taxon>
        <taxon>Haptolina</taxon>
    </lineage>
</organism>
<dbReference type="GO" id="GO:0016620">
    <property type="term" value="F:oxidoreductase activity, acting on the aldehyde or oxo group of donors, NAD or NADP as acceptor"/>
    <property type="evidence" value="ECO:0007669"/>
    <property type="project" value="InterPro"/>
</dbReference>
<proteinExistence type="predicted"/>
<dbReference type="InterPro" id="IPR015590">
    <property type="entry name" value="Aldehyde_DH_dom"/>
</dbReference>
<gene>
    <name evidence="2" type="ORF">HERI1096_LOCUS21123</name>
</gene>
<dbReference type="SUPFAM" id="SSF53720">
    <property type="entry name" value="ALDH-like"/>
    <property type="match status" value="2"/>
</dbReference>
<accession>A0A7S3B0E7</accession>
<evidence type="ECO:0000313" key="2">
    <source>
        <dbReference type="EMBL" id="CAE0120422.1"/>
    </source>
</evidence>
<dbReference type="EMBL" id="HBHX01037959">
    <property type="protein sequence ID" value="CAE0120422.1"/>
    <property type="molecule type" value="Transcribed_RNA"/>
</dbReference>
<feature type="domain" description="Aldehyde dehydrogenase" evidence="1">
    <location>
        <begin position="2"/>
        <end position="154"/>
    </location>
</feature>
<dbReference type="Pfam" id="PF00171">
    <property type="entry name" value="Aldedh"/>
    <property type="match status" value="2"/>
</dbReference>
<reference evidence="2" key="1">
    <citation type="submission" date="2021-01" db="EMBL/GenBank/DDBJ databases">
        <authorList>
            <person name="Corre E."/>
            <person name="Pelletier E."/>
            <person name="Niang G."/>
            <person name="Scheremetjew M."/>
            <person name="Finn R."/>
            <person name="Kale V."/>
            <person name="Holt S."/>
            <person name="Cochrane G."/>
            <person name="Meng A."/>
            <person name="Brown T."/>
            <person name="Cohen L."/>
        </authorList>
    </citation>
    <scope>NUCLEOTIDE SEQUENCE</scope>
    <source>
        <strain evidence="2">CCMP281</strain>
    </source>
</reference>
<dbReference type="Gene3D" id="3.40.605.10">
    <property type="entry name" value="Aldehyde Dehydrogenase, Chain A, domain 1"/>
    <property type="match status" value="2"/>
</dbReference>
<dbReference type="PANTHER" id="PTHR11699">
    <property type="entry name" value="ALDEHYDE DEHYDROGENASE-RELATED"/>
    <property type="match status" value="1"/>
</dbReference>
<name>A0A7S3B0E7_9EUKA</name>
<protein>
    <recommendedName>
        <fullName evidence="1">Aldehyde dehydrogenase domain-containing protein</fullName>
    </recommendedName>
</protein>
<evidence type="ECO:0000259" key="1">
    <source>
        <dbReference type="Pfam" id="PF00171"/>
    </source>
</evidence>
<dbReference type="Gene3D" id="3.40.309.10">
    <property type="entry name" value="Aldehyde Dehydrogenase, Chain A, domain 2"/>
    <property type="match status" value="1"/>
</dbReference>
<dbReference type="InterPro" id="IPR016162">
    <property type="entry name" value="Ald_DH_N"/>
</dbReference>